<dbReference type="EMBL" id="JACKSJ010000157">
    <property type="protein sequence ID" value="MCV7172047.1"/>
    <property type="molecule type" value="Genomic_DNA"/>
</dbReference>
<keyword evidence="1" id="KW-0732">Signal</keyword>
<organism evidence="2 3">
    <name type="scientific">[Mycobacterium] manitobense</name>
    <dbReference type="NCBI Taxonomy" id="190147"/>
    <lineage>
        <taxon>Bacteria</taxon>
        <taxon>Bacillati</taxon>
        <taxon>Actinomycetota</taxon>
        <taxon>Actinomycetes</taxon>
        <taxon>Mycobacteriales</taxon>
        <taxon>Mycobacteriaceae</taxon>
        <taxon>Mycolicibacterium</taxon>
    </lineage>
</organism>
<dbReference type="AlphaFoldDB" id="A0A9X2YSV1"/>
<evidence type="ECO:0000313" key="3">
    <source>
        <dbReference type="Proteomes" id="UP001140293"/>
    </source>
</evidence>
<gene>
    <name evidence="2" type="ORF">H7I41_19200</name>
</gene>
<keyword evidence="3" id="KW-1185">Reference proteome</keyword>
<protein>
    <submittedName>
        <fullName evidence="2">Uncharacterized protein</fullName>
    </submittedName>
</protein>
<reference evidence="2" key="1">
    <citation type="submission" date="2020-07" db="EMBL/GenBank/DDBJ databases">
        <authorList>
            <person name="Pettersson B.M.F."/>
            <person name="Behra P.R.K."/>
            <person name="Ramesh M."/>
            <person name="Das S."/>
            <person name="Dasgupta S."/>
            <person name="Kirsebom L.A."/>
        </authorList>
    </citation>
    <scope>NUCLEOTIDE SEQUENCE</scope>
    <source>
        <strain evidence="2">DSM 44615</strain>
    </source>
</reference>
<evidence type="ECO:0000256" key="1">
    <source>
        <dbReference type="SAM" id="SignalP"/>
    </source>
</evidence>
<sequence>MRTLLLIGVLLFGIVAAPWIAYADPDTDGSVPFVDTPQIVDSHPLQVESWTVQDGGRTLRLRFTAGTPECFGVHATVLETPDTVEVRLRSGARPESVARACIMIAVSGTLDVPLTRPLADRAVLTPY</sequence>
<comment type="caution">
    <text evidence="2">The sequence shown here is derived from an EMBL/GenBank/DDBJ whole genome shotgun (WGS) entry which is preliminary data.</text>
</comment>
<dbReference type="Proteomes" id="UP001140293">
    <property type="component" value="Unassembled WGS sequence"/>
</dbReference>
<feature type="chain" id="PRO_5040908664" evidence="1">
    <location>
        <begin position="24"/>
        <end position="127"/>
    </location>
</feature>
<proteinExistence type="predicted"/>
<feature type="signal peptide" evidence="1">
    <location>
        <begin position="1"/>
        <end position="23"/>
    </location>
</feature>
<accession>A0A9X2YSV1</accession>
<name>A0A9X2YSV1_9MYCO</name>
<reference evidence="2" key="2">
    <citation type="journal article" date="2022" name="BMC Genomics">
        <title>Comparative genome analysis of mycobacteria focusing on tRNA and non-coding RNA.</title>
        <authorList>
            <person name="Behra P.R.K."/>
            <person name="Pettersson B.M.F."/>
            <person name="Ramesh M."/>
            <person name="Das S."/>
            <person name="Dasgupta S."/>
            <person name="Kirsebom L.A."/>
        </authorList>
    </citation>
    <scope>NUCLEOTIDE SEQUENCE</scope>
    <source>
        <strain evidence="2">DSM 44615</strain>
    </source>
</reference>
<dbReference type="RefSeq" id="WP_264014226.1">
    <property type="nucleotide sequence ID" value="NZ_JACKSJ010000157.1"/>
</dbReference>
<evidence type="ECO:0000313" key="2">
    <source>
        <dbReference type="EMBL" id="MCV7172047.1"/>
    </source>
</evidence>